<gene>
    <name evidence="10" type="ORF">K7432_012004</name>
</gene>
<feature type="region of interest" description="Disordered" evidence="8">
    <location>
        <begin position="1081"/>
        <end position="1151"/>
    </location>
</feature>
<keyword evidence="4 6" id="KW-0067">ATP-binding</keyword>
<dbReference type="PROSITE" id="PS00411">
    <property type="entry name" value="KINESIN_MOTOR_1"/>
    <property type="match status" value="1"/>
</dbReference>
<dbReference type="InterPro" id="IPR027417">
    <property type="entry name" value="P-loop_NTPase"/>
</dbReference>
<keyword evidence="2" id="KW-0963">Cytoplasm</keyword>
<comment type="similarity">
    <text evidence="6">Belongs to the TRAFAC class myosin-kinesin ATPase superfamily. Kinesin family.</text>
</comment>
<dbReference type="InterPro" id="IPR001752">
    <property type="entry name" value="Kinesin_motor_dom"/>
</dbReference>
<dbReference type="Gene3D" id="1.20.5.170">
    <property type="match status" value="1"/>
</dbReference>
<proteinExistence type="inferred from homology"/>
<feature type="region of interest" description="Disordered" evidence="8">
    <location>
        <begin position="156"/>
        <end position="175"/>
    </location>
</feature>
<feature type="coiled-coil region" evidence="7">
    <location>
        <begin position="736"/>
        <end position="993"/>
    </location>
</feature>
<dbReference type="InterPro" id="IPR036961">
    <property type="entry name" value="Kinesin_motor_dom_sf"/>
</dbReference>
<feature type="binding site" evidence="6">
    <location>
        <begin position="16"/>
        <end position="23"/>
    </location>
    <ligand>
        <name>ATP</name>
        <dbReference type="ChEBI" id="CHEBI:30616"/>
    </ligand>
</feature>
<evidence type="ECO:0000259" key="9">
    <source>
        <dbReference type="PROSITE" id="PS50067"/>
    </source>
</evidence>
<organism evidence="10 11">
    <name type="scientific">Basidiobolus ranarum</name>
    <dbReference type="NCBI Taxonomy" id="34480"/>
    <lineage>
        <taxon>Eukaryota</taxon>
        <taxon>Fungi</taxon>
        <taxon>Fungi incertae sedis</taxon>
        <taxon>Zoopagomycota</taxon>
        <taxon>Entomophthoromycotina</taxon>
        <taxon>Basidiobolomycetes</taxon>
        <taxon>Basidiobolales</taxon>
        <taxon>Basidiobolaceae</taxon>
        <taxon>Basidiobolus</taxon>
    </lineage>
</organism>
<keyword evidence="3 6" id="KW-0547">Nucleotide-binding</keyword>
<accession>A0ABR2WLI4</accession>
<dbReference type="PANTHER" id="PTHR47969">
    <property type="entry name" value="CHROMOSOME-ASSOCIATED KINESIN KIF4A-RELATED"/>
    <property type="match status" value="1"/>
</dbReference>
<dbReference type="SMART" id="SM00129">
    <property type="entry name" value="KISc"/>
    <property type="match status" value="1"/>
</dbReference>
<dbReference type="Pfam" id="PF00225">
    <property type="entry name" value="Kinesin"/>
    <property type="match status" value="1"/>
</dbReference>
<dbReference type="InterPro" id="IPR019821">
    <property type="entry name" value="Kinesin_motor_CS"/>
</dbReference>
<dbReference type="Gene3D" id="3.40.850.10">
    <property type="entry name" value="Kinesin motor domain"/>
    <property type="match status" value="1"/>
</dbReference>
<feature type="coiled-coil region" evidence="7">
    <location>
        <begin position="1183"/>
        <end position="1245"/>
    </location>
</feature>
<feature type="compositionally biased region" description="Low complexity" evidence="8">
    <location>
        <begin position="156"/>
        <end position="174"/>
    </location>
</feature>
<feature type="domain" description="Kinesin motor" evidence="9">
    <location>
        <begin position="1"/>
        <end position="288"/>
    </location>
</feature>
<comment type="subcellular location">
    <subcellularLocation>
        <location evidence="1">Cytoplasm</location>
    </subcellularLocation>
</comment>
<evidence type="ECO:0000313" key="11">
    <source>
        <dbReference type="Proteomes" id="UP001479436"/>
    </source>
</evidence>
<protein>
    <recommendedName>
        <fullName evidence="9">Kinesin motor domain-containing protein</fullName>
    </recommendedName>
</protein>
<feature type="compositionally biased region" description="Pro residues" evidence="8">
    <location>
        <begin position="1104"/>
        <end position="1118"/>
    </location>
</feature>
<evidence type="ECO:0000256" key="1">
    <source>
        <dbReference type="ARBA" id="ARBA00004496"/>
    </source>
</evidence>
<feature type="compositionally biased region" description="Polar residues" evidence="8">
    <location>
        <begin position="1021"/>
        <end position="1037"/>
    </location>
</feature>
<feature type="region of interest" description="Disordered" evidence="8">
    <location>
        <begin position="1009"/>
        <end position="1037"/>
    </location>
</feature>
<dbReference type="InterPro" id="IPR027640">
    <property type="entry name" value="Kinesin-like_fam"/>
</dbReference>
<evidence type="ECO:0000256" key="4">
    <source>
        <dbReference type="ARBA" id="ARBA00022840"/>
    </source>
</evidence>
<feature type="compositionally biased region" description="Basic and acidic residues" evidence="8">
    <location>
        <begin position="1085"/>
        <end position="1096"/>
    </location>
</feature>
<sequence length="1269" mass="142963">MDKFTQGFNATILAYGQTSSGKTFTMGTGSRKHTAFEAQGIIPRAVKTLFDVLNNSPGSFQVRVSYLEIYNEELIDLLAAYEGMRSQISIREDPRGNIYWTGVREAVVHSPDDVLNYLECGSLARQTGATEMNEKSSRSHAIFSISLRQEKIIDSSMMDPSTPTSPTFSKRSSSLNEGDKMILNSKFHFVDLAGSERLKRTNAIGERAKEGISINAGLLALGNVISALGDQSKKNGHVPYRDSKLTRLLQDSLGGNSYTLMIACVSPVESNLNETLNTLQYANRARNIKNQVVLNSELSGDVDYLRNLVKKLKSELRSIKGESRTSDEISPSSPEQDNVIAALKIRTETLEQDLLQVDNNYNSLLQHYNQACFDLAKLRAEHQQLKKRIAREKEASEDFQKDVEPIIEEYEKYIETLENQLQDARYTAENAEVNVRLSLTKLKSAQSENELNEITIAELKAQLNDLEHEYSDAVQHIEELQHRIADTKIIHSEGTRGVEEYLEMIEELKIQLEQSELAEKTHLETVNELEEKLSQSIRQAQESARLAESLLIELEESKNRIESLEKNLSDAQQERLAQVNLGHSEELDKAYKELQVAESRNQDYARQLEELEGTLALTQGTRGIDAHSNVENLESEVSNLKEVIDSLQKEKIELNNMIEALSTGKNSNQPETDDPSQEEHQMYKQKITSLESMIAVLGNEKSLVEEAKLSLEKDLTKLKEVQTLTDNQGSEFIIQIQTLESTVASLNKQNEEYRHSIEALEKTNEELKLQMQLELEQMRSNSSEQVEDLKARVKSLEALVTSADVERNSYIQAIAELESSKKELEEDLSRHVKVEQVELNKSSLNDRIVELEGIQKTLEQNNKAYTDDIKTMEQYIEELDQKNRDLAEQIIQFKEHKPEGGVSEEEVNILVAQIEELNLTNQALHQRLSLTDEQTNNYFKLSEDVRNLTDLINQLEKENKELGAGNMKYSQNIAELEAEVTSLSQANSKLANDVKDTKDHFDMHLENPAIAALTNPPTPSPRSLSSETTIEQTGGNTDQVVVTLRTKLLENEGIIEQQTKLIRKQDEKIGELERKIQEINTELKGSQDRSSPEHTSRNSNSTTVPPPPVPPPSIPPPILVADIVQSELVTPSSTPPSPTPSRAQSPLAVQDRSEALTLRSKVVSLEKDLESHVKTIGSLEATLSDSEARQNELKNIVNDLRKNVGDHVAKNEKLGRSIEELKNKVDNARKELEQERAKGDSLAQRNTMLEARIEELLVEARRKSKFLCF</sequence>
<reference evidence="10 11" key="1">
    <citation type="submission" date="2023-04" db="EMBL/GenBank/DDBJ databases">
        <title>Genome of Basidiobolus ranarum AG-B5.</title>
        <authorList>
            <person name="Stajich J.E."/>
            <person name="Carter-House D."/>
            <person name="Gryganskyi A."/>
        </authorList>
    </citation>
    <scope>NUCLEOTIDE SEQUENCE [LARGE SCALE GENOMIC DNA]</scope>
    <source>
        <strain evidence="10 11">AG-B5</strain>
    </source>
</reference>
<evidence type="ECO:0000256" key="3">
    <source>
        <dbReference type="ARBA" id="ARBA00022741"/>
    </source>
</evidence>
<dbReference type="PROSITE" id="PS50067">
    <property type="entry name" value="KINESIN_MOTOR_2"/>
    <property type="match status" value="1"/>
</dbReference>
<keyword evidence="6" id="KW-0505">Motor protein</keyword>
<dbReference type="SUPFAM" id="SSF52540">
    <property type="entry name" value="P-loop containing nucleoside triphosphate hydrolases"/>
    <property type="match status" value="1"/>
</dbReference>
<keyword evidence="5 7" id="KW-0175">Coiled coil</keyword>
<name>A0ABR2WLI4_9FUNG</name>
<dbReference type="Proteomes" id="UP001479436">
    <property type="component" value="Unassembled WGS sequence"/>
</dbReference>
<comment type="caution">
    <text evidence="10">The sequence shown here is derived from an EMBL/GenBank/DDBJ whole genome shotgun (WGS) entry which is preliminary data.</text>
</comment>
<keyword evidence="11" id="KW-1185">Reference proteome</keyword>
<evidence type="ECO:0000313" key="10">
    <source>
        <dbReference type="EMBL" id="KAK9762349.1"/>
    </source>
</evidence>
<dbReference type="PANTHER" id="PTHR47969:SF15">
    <property type="entry name" value="CHROMOSOME-ASSOCIATED KINESIN KIF4A-RELATED"/>
    <property type="match status" value="1"/>
</dbReference>
<evidence type="ECO:0000256" key="7">
    <source>
        <dbReference type="SAM" id="Coils"/>
    </source>
</evidence>
<evidence type="ECO:0000256" key="8">
    <source>
        <dbReference type="SAM" id="MobiDB-lite"/>
    </source>
</evidence>
<dbReference type="EMBL" id="JASJQH010000993">
    <property type="protein sequence ID" value="KAK9762349.1"/>
    <property type="molecule type" value="Genomic_DNA"/>
</dbReference>
<evidence type="ECO:0000256" key="2">
    <source>
        <dbReference type="ARBA" id="ARBA00022490"/>
    </source>
</evidence>
<feature type="region of interest" description="Disordered" evidence="8">
    <location>
        <begin position="660"/>
        <end position="680"/>
    </location>
</feature>
<evidence type="ECO:0000256" key="5">
    <source>
        <dbReference type="ARBA" id="ARBA00023054"/>
    </source>
</evidence>
<dbReference type="PRINTS" id="PR00380">
    <property type="entry name" value="KINESINHEAVY"/>
</dbReference>
<evidence type="ECO:0000256" key="6">
    <source>
        <dbReference type="PROSITE-ProRule" id="PRU00283"/>
    </source>
</evidence>